<dbReference type="Proteomes" id="UP000008311">
    <property type="component" value="Unassembled WGS sequence"/>
</dbReference>
<protein>
    <submittedName>
        <fullName evidence="1">Uncharacterized protein</fullName>
    </submittedName>
</protein>
<dbReference type="InParanoid" id="B9SJ66"/>
<evidence type="ECO:0000313" key="2">
    <source>
        <dbReference type="Proteomes" id="UP000008311"/>
    </source>
</evidence>
<accession>B9SJ66</accession>
<keyword evidence="2" id="KW-1185">Reference proteome</keyword>
<dbReference type="EMBL" id="EQ973979">
    <property type="protein sequence ID" value="EEF36375.1"/>
    <property type="molecule type" value="Genomic_DNA"/>
</dbReference>
<organism evidence="1 2">
    <name type="scientific">Ricinus communis</name>
    <name type="common">Castor bean</name>
    <dbReference type="NCBI Taxonomy" id="3988"/>
    <lineage>
        <taxon>Eukaryota</taxon>
        <taxon>Viridiplantae</taxon>
        <taxon>Streptophyta</taxon>
        <taxon>Embryophyta</taxon>
        <taxon>Tracheophyta</taxon>
        <taxon>Spermatophyta</taxon>
        <taxon>Magnoliopsida</taxon>
        <taxon>eudicotyledons</taxon>
        <taxon>Gunneridae</taxon>
        <taxon>Pentapetalae</taxon>
        <taxon>rosids</taxon>
        <taxon>fabids</taxon>
        <taxon>Malpighiales</taxon>
        <taxon>Euphorbiaceae</taxon>
        <taxon>Acalyphoideae</taxon>
        <taxon>Acalypheae</taxon>
        <taxon>Ricinus</taxon>
    </lineage>
</organism>
<gene>
    <name evidence="1" type="ORF">RCOM_0843810</name>
</gene>
<dbReference type="AlphaFoldDB" id="B9SJ66"/>
<proteinExistence type="predicted"/>
<reference evidence="2" key="1">
    <citation type="journal article" date="2010" name="Nat. Biotechnol.">
        <title>Draft genome sequence of the oilseed species Ricinus communis.</title>
        <authorList>
            <person name="Chan A.P."/>
            <person name="Crabtree J."/>
            <person name="Zhao Q."/>
            <person name="Lorenzi H."/>
            <person name="Orvis J."/>
            <person name="Puiu D."/>
            <person name="Melake-Berhan A."/>
            <person name="Jones K.M."/>
            <person name="Redman J."/>
            <person name="Chen G."/>
            <person name="Cahoon E.B."/>
            <person name="Gedil M."/>
            <person name="Stanke M."/>
            <person name="Haas B.J."/>
            <person name="Wortman J.R."/>
            <person name="Fraser-Liggett C.M."/>
            <person name="Ravel J."/>
            <person name="Rabinowicz P.D."/>
        </authorList>
    </citation>
    <scope>NUCLEOTIDE SEQUENCE [LARGE SCALE GENOMIC DNA]</scope>
    <source>
        <strain evidence="2">cv. Hale</strain>
    </source>
</reference>
<sequence>MVAPRLPASLEICHVSGAAASASPVRRVPMGVRLWMDMGTGKGELLVLHHQ</sequence>
<evidence type="ECO:0000313" key="1">
    <source>
        <dbReference type="EMBL" id="EEF36375.1"/>
    </source>
</evidence>
<name>B9SJ66_RICCO</name>